<reference evidence="1 2" key="1">
    <citation type="submission" date="2015-08" db="EMBL/GenBank/DDBJ databases">
        <title>Genome sequencing of Penicillium nordicum.</title>
        <authorList>
            <person name="Nguyen H.D."/>
            <person name="Seifert K.A."/>
        </authorList>
    </citation>
    <scope>NUCLEOTIDE SEQUENCE [LARGE SCALE GENOMIC DNA]</scope>
    <source>
        <strain evidence="1 2">DAOMC 185683</strain>
    </source>
</reference>
<gene>
    <name evidence="1" type="ORF">ACN38_g3182</name>
</gene>
<comment type="caution">
    <text evidence="1">The sequence shown here is derived from an EMBL/GenBank/DDBJ whole genome shotgun (WGS) entry which is preliminary data.</text>
</comment>
<name>A0A0M8P8Q4_9EURO</name>
<sequence length="67" mass="7649">MLQGKLCWSFGHCEVVWIERLEFLTFPELGMRLHGHQVANKSNKSNFYGQANANGVRSMQNGVHSEQ</sequence>
<protein>
    <submittedName>
        <fullName evidence="1">Uncharacterized protein</fullName>
    </submittedName>
</protein>
<dbReference type="EMBL" id="LHQQ01000037">
    <property type="protein sequence ID" value="KOS45857.1"/>
    <property type="molecule type" value="Genomic_DNA"/>
</dbReference>
<evidence type="ECO:0000313" key="2">
    <source>
        <dbReference type="Proteomes" id="UP000037696"/>
    </source>
</evidence>
<dbReference type="Proteomes" id="UP000037696">
    <property type="component" value="Unassembled WGS sequence"/>
</dbReference>
<evidence type="ECO:0000313" key="1">
    <source>
        <dbReference type="EMBL" id="KOS45857.1"/>
    </source>
</evidence>
<keyword evidence="2" id="KW-1185">Reference proteome</keyword>
<proteinExistence type="predicted"/>
<accession>A0A0M8P8Q4</accession>
<organism evidence="1 2">
    <name type="scientific">Penicillium nordicum</name>
    <dbReference type="NCBI Taxonomy" id="229535"/>
    <lineage>
        <taxon>Eukaryota</taxon>
        <taxon>Fungi</taxon>
        <taxon>Dikarya</taxon>
        <taxon>Ascomycota</taxon>
        <taxon>Pezizomycotina</taxon>
        <taxon>Eurotiomycetes</taxon>
        <taxon>Eurotiomycetidae</taxon>
        <taxon>Eurotiales</taxon>
        <taxon>Aspergillaceae</taxon>
        <taxon>Penicillium</taxon>
    </lineage>
</organism>
<dbReference type="AlphaFoldDB" id="A0A0M8P8Q4"/>